<protein>
    <submittedName>
        <fullName evidence="1">Uncharacterized protein</fullName>
    </submittedName>
</protein>
<feature type="non-terminal residue" evidence="1">
    <location>
        <position position="1"/>
    </location>
</feature>
<evidence type="ECO:0000313" key="1">
    <source>
        <dbReference type="EMBL" id="MCI33400.1"/>
    </source>
</evidence>
<dbReference type="EMBL" id="LXQA010204103">
    <property type="protein sequence ID" value="MCI33400.1"/>
    <property type="molecule type" value="Genomic_DNA"/>
</dbReference>
<keyword evidence="2" id="KW-1185">Reference proteome</keyword>
<organism evidence="1 2">
    <name type="scientific">Trifolium medium</name>
    <dbReference type="NCBI Taxonomy" id="97028"/>
    <lineage>
        <taxon>Eukaryota</taxon>
        <taxon>Viridiplantae</taxon>
        <taxon>Streptophyta</taxon>
        <taxon>Embryophyta</taxon>
        <taxon>Tracheophyta</taxon>
        <taxon>Spermatophyta</taxon>
        <taxon>Magnoliopsida</taxon>
        <taxon>eudicotyledons</taxon>
        <taxon>Gunneridae</taxon>
        <taxon>Pentapetalae</taxon>
        <taxon>rosids</taxon>
        <taxon>fabids</taxon>
        <taxon>Fabales</taxon>
        <taxon>Fabaceae</taxon>
        <taxon>Papilionoideae</taxon>
        <taxon>50 kb inversion clade</taxon>
        <taxon>NPAAA clade</taxon>
        <taxon>Hologalegina</taxon>
        <taxon>IRL clade</taxon>
        <taxon>Trifolieae</taxon>
        <taxon>Trifolium</taxon>
    </lineage>
</organism>
<reference evidence="1 2" key="1">
    <citation type="journal article" date="2018" name="Front. Plant Sci.">
        <title>Red Clover (Trifolium pratense) and Zigzag Clover (T. medium) - A Picture of Genomic Similarities and Differences.</title>
        <authorList>
            <person name="Dluhosova J."/>
            <person name="Istvanek J."/>
            <person name="Nedelnik J."/>
            <person name="Repkova J."/>
        </authorList>
    </citation>
    <scope>NUCLEOTIDE SEQUENCE [LARGE SCALE GENOMIC DNA]</scope>
    <source>
        <strain evidence="2">cv. 10/8</strain>
        <tissue evidence="1">Leaf</tissue>
    </source>
</reference>
<name>A0A392RC87_9FABA</name>
<comment type="caution">
    <text evidence="1">The sequence shown here is derived from an EMBL/GenBank/DDBJ whole genome shotgun (WGS) entry which is preliminary data.</text>
</comment>
<sequence length="113" mass="12118">DVSPSEQSDGSNGRTGIDLQVVLPSFSVLVEKTLPVAGRATSGMDLILLSDGEGGSKSRHVGEAEKLIVMAEEVGLRFHGGVGEDLARVVSMEGRDCKEKEGWEMRRENTGFQ</sequence>
<dbReference type="Proteomes" id="UP000265520">
    <property type="component" value="Unassembled WGS sequence"/>
</dbReference>
<accession>A0A392RC87</accession>
<evidence type="ECO:0000313" key="2">
    <source>
        <dbReference type="Proteomes" id="UP000265520"/>
    </source>
</evidence>
<proteinExistence type="predicted"/>
<dbReference type="AlphaFoldDB" id="A0A392RC87"/>